<gene>
    <name evidence="1" type="ORF">GC106_80650</name>
</gene>
<reference evidence="1 2" key="1">
    <citation type="submission" date="2020-01" db="EMBL/GenBank/DDBJ databases">
        <title>Kibdelosporangium persica a novel Actinomycetes from a hot desert in Iran.</title>
        <authorList>
            <person name="Safaei N."/>
            <person name="Zaburannyi N."/>
            <person name="Mueller R."/>
            <person name="Wink J."/>
        </authorList>
    </citation>
    <scope>NUCLEOTIDE SEQUENCE [LARGE SCALE GENOMIC DNA]</scope>
    <source>
        <strain evidence="1 2">4NS15</strain>
    </source>
</reference>
<evidence type="ECO:0000313" key="1">
    <source>
        <dbReference type="EMBL" id="NRN70792.1"/>
    </source>
</evidence>
<accession>A0ABX2FHP1</accession>
<name>A0ABX2FHP1_9PSEU</name>
<dbReference type="Proteomes" id="UP000763557">
    <property type="component" value="Unassembled WGS sequence"/>
</dbReference>
<proteinExistence type="predicted"/>
<protein>
    <submittedName>
        <fullName evidence="1">Uncharacterized protein</fullName>
    </submittedName>
</protein>
<dbReference type="EMBL" id="JAAATY010000044">
    <property type="protein sequence ID" value="NRN70792.1"/>
    <property type="molecule type" value="Genomic_DNA"/>
</dbReference>
<keyword evidence="2" id="KW-1185">Reference proteome</keyword>
<sequence length="295" mass="33025">MRIVKQQVAPVQALERAFPWRSARDPMNRVYEPFADADGRVHPRIVARADEITATMLRNKSVFKAIARDPDDHRLPVTVTNEQLEAAWPVLGESVAAEIRRLTRGHALKSPPVRIARVERKHVPRHERALVGQWGLFLAQWPPNRSPRRRPSLLNGRILGVYMGAVLDDADDLAYWEEAYERYPAYALGLGDGTRYQSLMGAEGAANAAVFANTATKLVDRPDGHGREIAIDERRVNAMFVEFLVRMPLPGRGFRAQTIGAVVALENAFDQKTNPYGSILVDYGETYLPNLNGHS</sequence>
<organism evidence="1 2">
    <name type="scientific">Kibdelosporangium persicum</name>
    <dbReference type="NCBI Taxonomy" id="2698649"/>
    <lineage>
        <taxon>Bacteria</taxon>
        <taxon>Bacillati</taxon>
        <taxon>Actinomycetota</taxon>
        <taxon>Actinomycetes</taxon>
        <taxon>Pseudonocardiales</taxon>
        <taxon>Pseudonocardiaceae</taxon>
        <taxon>Kibdelosporangium</taxon>
    </lineage>
</organism>
<comment type="caution">
    <text evidence="1">The sequence shown here is derived from an EMBL/GenBank/DDBJ whole genome shotgun (WGS) entry which is preliminary data.</text>
</comment>
<evidence type="ECO:0000313" key="2">
    <source>
        <dbReference type="Proteomes" id="UP000763557"/>
    </source>
</evidence>